<keyword evidence="3" id="KW-1185">Reference proteome</keyword>
<dbReference type="FunFam" id="3.40.50.300:FF:001204">
    <property type="entry name" value="Small GTP-binding protein, putative"/>
    <property type="match status" value="1"/>
</dbReference>
<dbReference type="CDD" id="cd00154">
    <property type="entry name" value="Rab"/>
    <property type="match status" value="1"/>
</dbReference>
<dbReference type="SMART" id="SM00174">
    <property type="entry name" value="RHO"/>
    <property type="match status" value="1"/>
</dbReference>
<dbReference type="InterPro" id="IPR005225">
    <property type="entry name" value="Small_GTP-bd"/>
</dbReference>
<dbReference type="Gene3D" id="3.40.50.300">
    <property type="entry name" value="P-loop containing nucleotide triphosphate hydrolases"/>
    <property type="match status" value="1"/>
</dbReference>
<dbReference type="GO" id="GO:0005525">
    <property type="term" value="F:GTP binding"/>
    <property type="evidence" value="ECO:0007669"/>
    <property type="project" value="InterPro"/>
</dbReference>
<keyword evidence="1" id="KW-0547">Nucleotide-binding</keyword>
<dbReference type="InterPro" id="IPR027417">
    <property type="entry name" value="P-loop_NTPase"/>
</dbReference>
<evidence type="ECO:0000256" key="1">
    <source>
        <dbReference type="ARBA" id="ARBA00022741"/>
    </source>
</evidence>
<protein>
    <submittedName>
        <fullName evidence="2">Ras-related protein Rab-22A</fullName>
    </submittedName>
</protein>
<proteinExistence type="predicted"/>
<dbReference type="PANTHER" id="PTHR47978">
    <property type="match status" value="1"/>
</dbReference>
<dbReference type="InterPro" id="IPR001806">
    <property type="entry name" value="Small_GTPase"/>
</dbReference>
<sequence length="197" mass="21535">MTFPTYPNLKIVILGNQSVGKTSLINCWLGKSFVPNNVATVGGAASTKVDQIDDIKYSFQMWDTAGAEKYRALSPLYTRDSMAALLVFDLTKQSSFDDLNYWVNSLSQQGQIPFVIAGNKEDLTEEHVVKLEDASAYAANVNSQFFAVSAKTGNNVDLLFKQLEFTAVQNYKNSSTADVSPAVKSIDSTTEKQGSCC</sequence>
<dbReference type="GeneID" id="94839609"/>
<dbReference type="Pfam" id="PF00071">
    <property type="entry name" value="Ras"/>
    <property type="match status" value="1"/>
</dbReference>
<dbReference type="NCBIfam" id="TIGR00231">
    <property type="entry name" value="small_GTP"/>
    <property type="match status" value="1"/>
</dbReference>
<dbReference type="SUPFAM" id="SSF52540">
    <property type="entry name" value="P-loop containing nucleoside triphosphate hydrolases"/>
    <property type="match status" value="1"/>
</dbReference>
<dbReference type="SMART" id="SM00173">
    <property type="entry name" value="RAS"/>
    <property type="match status" value="1"/>
</dbReference>
<organism evidence="2 3">
    <name type="scientific">Tritrichomonas foetus</name>
    <dbReference type="NCBI Taxonomy" id="1144522"/>
    <lineage>
        <taxon>Eukaryota</taxon>
        <taxon>Metamonada</taxon>
        <taxon>Parabasalia</taxon>
        <taxon>Tritrichomonadida</taxon>
        <taxon>Tritrichomonadidae</taxon>
        <taxon>Tritrichomonas</taxon>
    </lineage>
</organism>
<evidence type="ECO:0000313" key="2">
    <source>
        <dbReference type="EMBL" id="OHT05778.1"/>
    </source>
</evidence>
<dbReference type="GO" id="GO:0003924">
    <property type="term" value="F:GTPase activity"/>
    <property type="evidence" value="ECO:0007669"/>
    <property type="project" value="InterPro"/>
</dbReference>
<name>A0A1J4K488_9EUKA</name>
<dbReference type="Proteomes" id="UP000179807">
    <property type="component" value="Unassembled WGS sequence"/>
</dbReference>
<accession>A0A1J4K488</accession>
<comment type="caution">
    <text evidence="2">The sequence shown here is derived from an EMBL/GenBank/DDBJ whole genome shotgun (WGS) entry which is preliminary data.</text>
</comment>
<dbReference type="RefSeq" id="XP_068358914.1">
    <property type="nucleotide sequence ID" value="XM_068504905.1"/>
</dbReference>
<dbReference type="EMBL" id="MLAK01000746">
    <property type="protein sequence ID" value="OHT05778.1"/>
    <property type="molecule type" value="Genomic_DNA"/>
</dbReference>
<evidence type="ECO:0000313" key="3">
    <source>
        <dbReference type="Proteomes" id="UP000179807"/>
    </source>
</evidence>
<dbReference type="PROSITE" id="PS51419">
    <property type="entry name" value="RAB"/>
    <property type="match status" value="1"/>
</dbReference>
<gene>
    <name evidence="2" type="ORF">TRFO_26369</name>
</gene>
<dbReference type="PROSITE" id="PS51421">
    <property type="entry name" value="RAS"/>
    <property type="match status" value="1"/>
</dbReference>
<dbReference type="VEuPathDB" id="TrichDB:TRFO_26369"/>
<dbReference type="AlphaFoldDB" id="A0A1J4K488"/>
<dbReference type="SMART" id="SM00175">
    <property type="entry name" value="RAB"/>
    <property type="match status" value="1"/>
</dbReference>
<dbReference type="OrthoDB" id="26525at2759"/>
<reference evidence="2" key="1">
    <citation type="submission" date="2016-10" db="EMBL/GenBank/DDBJ databases">
        <authorList>
            <person name="Benchimol M."/>
            <person name="Almeida L.G."/>
            <person name="Vasconcelos A.T."/>
            <person name="Perreira-Neves A."/>
            <person name="Rosa I.A."/>
            <person name="Tasca T."/>
            <person name="Bogo M.R."/>
            <person name="de Souza W."/>
        </authorList>
    </citation>
    <scope>NUCLEOTIDE SEQUENCE [LARGE SCALE GENOMIC DNA]</scope>
    <source>
        <strain evidence="2">K</strain>
    </source>
</reference>
<dbReference type="PRINTS" id="PR00449">
    <property type="entry name" value="RASTRNSFRMNG"/>
</dbReference>